<reference evidence="3 4" key="1">
    <citation type="submission" date="2020-05" db="EMBL/GenBank/DDBJ databases">
        <title>Paenibacillus glebae, sp. nov., Paenibacillus humi sp. nov., Paenibacillus pedi sp. nov., Paenibacillus terrestris sp. nov. and Paenibacillus terricola sp. nov., isolated from a forest top soil sample.</title>
        <authorList>
            <person name="Qi S."/>
            <person name="Carlier A."/>
            <person name="Cnockaert M."/>
            <person name="Vandamme P."/>
        </authorList>
    </citation>
    <scope>NUCLEOTIDE SEQUENCE [LARGE SCALE GENOMIC DNA]</scope>
    <source>
        <strain evidence="3 4">LMG 29502</strain>
    </source>
</reference>
<feature type="chain" id="PRO_5045225052" evidence="1">
    <location>
        <begin position="20"/>
        <end position="257"/>
    </location>
</feature>
<organism evidence="3 4">
    <name type="scientific">Paenibacillus tritici</name>
    <dbReference type="NCBI Taxonomy" id="1873425"/>
    <lineage>
        <taxon>Bacteria</taxon>
        <taxon>Bacillati</taxon>
        <taxon>Bacillota</taxon>
        <taxon>Bacilli</taxon>
        <taxon>Bacillales</taxon>
        <taxon>Paenibacillaceae</taxon>
        <taxon>Paenibacillus</taxon>
    </lineage>
</organism>
<evidence type="ECO:0000256" key="1">
    <source>
        <dbReference type="SAM" id="SignalP"/>
    </source>
</evidence>
<keyword evidence="4" id="KW-1185">Reference proteome</keyword>
<gene>
    <name evidence="3" type="ORF">HQN87_02205</name>
</gene>
<name>A0ABX2DJX1_9BACL</name>
<dbReference type="Proteomes" id="UP000711047">
    <property type="component" value="Unassembled WGS sequence"/>
</dbReference>
<dbReference type="InterPro" id="IPR012854">
    <property type="entry name" value="Cu_amine_oxidase-like_N"/>
</dbReference>
<evidence type="ECO:0000313" key="4">
    <source>
        <dbReference type="Proteomes" id="UP000711047"/>
    </source>
</evidence>
<accession>A0ABX2DJX1</accession>
<evidence type="ECO:0000259" key="2">
    <source>
        <dbReference type="Pfam" id="PF07833"/>
    </source>
</evidence>
<sequence>MFKKIAAVFLSVMLFAAGAGVLTSYNVNAASSMRIIVNGQELQTVGASAYTHGPDAMLPLRETVEALKYKVTFTGATGTFLLERFQESIQFRLSGQELVLNGKNKVPYTGGFELKQKRAYAPLSFFAAIGLVTSYQSATGQIEVYSPEVMSGAVSGLLAAGNYQALRERYFARETESLSLPVLQQSWAGIDLPAGSYLGVKSTESTQRDGATTIVSVLSFTKTEAVLTLELDTSGKITKLTLLPVQAVEAAANPVQS</sequence>
<dbReference type="EMBL" id="JABMKX010000001">
    <property type="protein sequence ID" value="NQX44131.1"/>
    <property type="molecule type" value="Genomic_DNA"/>
</dbReference>
<dbReference type="Gene3D" id="3.30.457.10">
    <property type="entry name" value="Copper amine oxidase-like, N-terminal domain"/>
    <property type="match status" value="1"/>
</dbReference>
<dbReference type="Gene3D" id="3.10.450.590">
    <property type="match status" value="1"/>
</dbReference>
<dbReference type="Pfam" id="PF07833">
    <property type="entry name" value="Cu_amine_oxidN1"/>
    <property type="match status" value="1"/>
</dbReference>
<proteinExistence type="predicted"/>
<dbReference type="RefSeq" id="WP_173127029.1">
    <property type="nucleotide sequence ID" value="NZ_JABMKX010000001.1"/>
</dbReference>
<dbReference type="SUPFAM" id="SSF55383">
    <property type="entry name" value="Copper amine oxidase, domain N"/>
    <property type="match status" value="1"/>
</dbReference>
<feature type="domain" description="Copper amine oxidase-like N-terminal" evidence="2">
    <location>
        <begin position="37"/>
        <end position="143"/>
    </location>
</feature>
<feature type="signal peptide" evidence="1">
    <location>
        <begin position="1"/>
        <end position="19"/>
    </location>
</feature>
<keyword evidence="1" id="KW-0732">Signal</keyword>
<evidence type="ECO:0000313" key="3">
    <source>
        <dbReference type="EMBL" id="NQX44131.1"/>
    </source>
</evidence>
<protein>
    <submittedName>
        <fullName evidence="3">DUF3887 domain-containing protein</fullName>
    </submittedName>
</protein>
<comment type="caution">
    <text evidence="3">The sequence shown here is derived from an EMBL/GenBank/DDBJ whole genome shotgun (WGS) entry which is preliminary data.</text>
</comment>
<dbReference type="InterPro" id="IPR036582">
    <property type="entry name" value="Mao_N_sf"/>
</dbReference>